<evidence type="ECO:0000313" key="4">
    <source>
        <dbReference type="Proteomes" id="UP000178930"/>
    </source>
</evidence>
<sequence length="371" mass="42341">MTNNKSGVLPSQELRQLIQKRIIHLPEEYQDQLAELEQQIQPSSLDLTLGSHVYRIIARPTAQELQQTPLPKHSYSFDFPLDKEGKILEKDATYLIPTREQFQNLPPEIRGLVNNKSSSGRINLQTKFTTRYGDETLTNYHQGMAYNRITPCLSMIKAHTGDAINQIRFICGNSTLDDLAIRLSAPPFLYDKTGAPLPLNEKYLQDGLICYLELEQEIIGWKAKRNPAHVLDLQLRNYTVEDFWEPLKVDEFGRLLLEAGEFYILATKEKVSVPPDYALEMIPYDLTAGEFRSHYAGFFDPGFGWSSDGSILGSPATLEVIPYENMYVRDGSVICKFKVEKMRSTPDKIYGKDMPSSYQNQPAPKLAKYFK</sequence>
<evidence type="ECO:0000313" key="3">
    <source>
        <dbReference type="EMBL" id="OGY42972.1"/>
    </source>
</evidence>
<dbReference type="PANTHER" id="PTHR42680:SF3">
    <property type="entry name" value="DCTP DEAMINASE"/>
    <property type="match status" value="1"/>
</dbReference>
<feature type="domain" description="2'-deoxycytidine 5'-triphosphate deaminase C-terminal" evidence="2">
    <location>
        <begin position="201"/>
        <end position="370"/>
    </location>
</feature>
<dbReference type="InterPro" id="IPR010550">
    <property type="entry name" value="DCD_N"/>
</dbReference>
<dbReference type="SUPFAM" id="SSF51283">
    <property type="entry name" value="dUTPase-like"/>
    <property type="match status" value="2"/>
</dbReference>
<dbReference type="InterPro" id="IPR036157">
    <property type="entry name" value="dUTPase-like_sf"/>
</dbReference>
<feature type="domain" description="2'-deoxycytidine 5'-triphosphate deaminase N-terminal" evidence="1">
    <location>
        <begin position="6"/>
        <end position="172"/>
    </location>
</feature>
<dbReference type="GO" id="GO:0009394">
    <property type="term" value="P:2'-deoxyribonucleotide metabolic process"/>
    <property type="evidence" value="ECO:0007669"/>
    <property type="project" value="InterPro"/>
</dbReference>
<comment type="caution">
    <text evidence="3">The sequence shown here is derived from an EMBL/GenBank/DDBJ whole genome shotgun (WGS) entry which is preliminary data.</text>
</comment>
<dbReference type="InterPro" id="IPR053811">
    <property type="entry name" value="DCD_C"/>
</dbReference>
<reference evidence="3 4" key="1">
    <citation type="journal article" date="2016" name="Nat. Commun.">
        <title>Thousands of microbial genomes shed light on interconnected biogeochemical processes in an aquifer system.</title>
        <authorList>
            <person name="Anantharaman K."/>
            <person name="Brown C.T."/>
            <person name="Hug L.A."/>
            <person name="Sharon I."/>
            <person name="Castelle C.J."/>
            <person name="Probst A.J."/>
            <person name="Thomas B.C."/>
            <person name="Singh A."/>
            <person name="Wilkins M.J."/>
            <person name="Karaoz U."/>
            <person name="Brodie E.L."/>
            <person name="Williams K.H."/>
            <person name="Hubbard S.S."/>
            <person name="Banfield J.F."/>
        </authorList>
    </citation>
    <scope>NUCLEOTIDE SEQUENCE [LARGE SCALE GENOMIC DNA]</scope>
</reference>
<name>A0A1G1XSM3_9BACT</name>
<evidence type="ECO:0000259" key="1">
    <source>
        <dbReference type="Pfam" id="PF06559"/>
    </source>
</evidence>
<evidence type="ECO:0008006" key="5">
    <source>
        <dbReference type="Google" id="ProtNLM"/>
    </source>
</evidence>
<dbReference type="Pfam" id="PF06559">
    <property type="entry name" value="DCD_N"/>
    <property type="match status" value="1"/>
</dbReference>
<gene>
    <name evidence="3" type="ORF">A2729_05030</name>
</gene>
<dbReference type="GO" id="GO:0008829">
    <property type="term" value="F:dCTP deaminase activity"/>
    <property type="evidence" value="ECO:0007669"/>
    <property type="project" value="InterPro"/>
</dbReference>
<dbReference type="STRING" id="1797532.A2729_05030"/>
<dbReference type="Gene3D" id="2.70.40.10">
    <property type="match status" value="2"/>
</dbReference>
<dbReference type="AlphaFoldDB" id="A0A1G1XSM3"/>
<protein>
    <recommendedName>
        <fullName evidence="5">2'-deoxycytidine 5'-triphosphate deaminase</fullName>
    </recommendedName>
</protein>
<evidence type="ECO:0000259" key="2">
    <source>
        <dbReference type="Pfam" id="PF22569"/>
    </source>
</evidence>
<dbReference type="Pfam" id="PF22569">
    <property type="entry name" value="DCD_C"/>
    <property type="match status" value="1"/>
</dbReference>
<organism evidence="3 4">
    <name type="scientific">Candidatus Buchananbacteria bacterium RIFCSPHIGHO2_01_FULL_39_14</name>
    <dbReference type="NCBI Taxonomy" id="1797532"/>
    <lineage>
        <taxon>Bacteria</taxon>
        <taxon>Candidatus Buchananiibacteriota</taxon>
    </lineage>
</organism>
<proteinExistence type="predicted"/>
<dbReference type="PANTHER" id="PTHR42680">
    <property type="entry name" value="DCTP DEAMINASE"/>
    <property type="match status" value="1"/>
</dbReference>
<dbReference type="Proteomes" id="UP000178930">
    <property type="component" value="Unassembled WGS sequence"/>
</dbReference>
<accession>A0A1G1XSM3</accession>
<dbReference type="EMBL" id="MHIB01000047">
    <property type="protein sequence ID" value="OGY42972.1"/>
    <property type="molecule type" value="Genomic_DNA"/>
</dbReference>